<evidence type="ECO:0008006" key="9">
    <source>
        <dbReference type="Google" id="ProtNLM"/>
    </source>
</evidence>
<feature type="region of interest" description="Disordered" evidence="5">
    <location>
        <begin position="431"/>
        <end position="453"/>
    </location>
</feature>
<dbReference type="InterPro" id="IPR001214">
    <property type="entry name" value="SET_dom"/>
</dbReference>
<keyword evidence="1" id="KW-0479">Metal-binding</keyword>
<keyword evidence="2 4" id="KW-0863">Zinc-finger</keyword>
<dbReference type="CDD" id="cd20071">
    <property type="entry name" value="SET_SMYD"/>
    <property type="match status" value="1"/>
</dbReference>
<feature type="compositionally biased region" description="Low complexity" evidence="5">
    <location>
        <begin position="212"/>
        <end position="224"/>
    </location>
</feature>
<reference evidence="8" key="1">
    <citation type="submission" date="2021-01" db="EMBL/GenBank/DDBJ databases">
        <authorList>
            <person name="Corre E."/>
            <person name="Pelletier E."/>
            <person name="Niang G."/>
            <person name="Scheremetjew M."/>
            <person name="Finn R."/>
            <person name="Kale V."/>
            <person name="Holt S."/>
            <person name="Cochrane G."/>
            <person name="Meng A."/>
            <person name="Brown T."/>
            <person name="Cohen L."/>
        </authorList>
    </citation>
    <scope>NUCLEOTIDE SEQUENCE</scope>
    <source>
        <strain evidence="8">CCMP1594</strain>
    </source>
</reference>
<protein>
    <recommendedName>
        <fullName evidence="9">SET domain-containing protein</fullName>
    </recommendedName>
</protein>
<feature type="region of interest" description="Disordered" evidence="5">
    <location>
        <begin position="195"/>
        <end position="226"/>
    </location>
</feature>
<dbReference type="Gene3D" id="2.170.270.10">
    <property type="entry name" value="SET domain"/>
    <property type="match status" value="1"/>
</dbReference>
<organism evidence="8">
    <name type="scientific">Eutreptiella gymnastica</name>
    <dbReference type="NCBI Taxonomy" id="73025"/>
    <lineage>
        <taxon>Eukaryota</taxon>
        <taxon>Discoba</taxon>
        <taxon>Euglenozoa</taxon>
        <taxon>Euglenida</taxon>
        <taxon>Spirocuta</taxon>
        <taxon>Euglenophyceae</taxon>
        <taxon>Eutreptiales</taxon>
        <taxon>Eutreptiaceae</taxon>
        <taxon>Eutreptiella</taxon>
    </lineage>
</organism>
<dbReference type="PANTHER" id="PTHR12197">
    <property type="entry name" value="HISTONE-LYSINE N-METHYLTRANSFERASE SMYD"/>
    <property type="match status" value="1"/>
</dbReference>
<proteinExistence type="predicted"/>
<dbReference type="PROSITE" id="PS50865">
    <property type="entry name" value="ZF_MYND_2"/>
    <property type="match status" value="1"/>
</dbReference>
<dbReference type="SUPFAM" id="SSF82199">
    <property type="entry name" value="SET domain"/>
    <property type="match status" value="1"/>
</dbReference>
<dbReference type="Gene3D" id="6.10.140.2220">
    <property type="match status" value="1"/>
</dbReference>
<evidence type="ECO:0000256" key="4">
    <source>
        <dbReference type="PROSITE-ProRule" id="PRU00134"/>
    </source>
</evidence>
<evidence type="ECO:0000313" key="8">
    <source>
        <dbReference type="EMBL" id="CAE0828257.1"/>
    </source>
</evidence>
<gene>
    <name evidence="8" type="ORF">EGYM00163_LOCUS39526</name>
</gene>
<dbReference type="Pfam" id="PF00856">
    <property type="entry name" value="SET"/>
    <property type="match status" value="1"/>
</dbReference>
<sequence>MAQTGFVREQALVCPYPITLRRDPTKGRHLVAARDLAPGEEVYCCWASAHSTFEAYHKRLCACCLQWGPRGTLPLCCRACNWAYYCSPQCQRLHHPLHTEVCAAHKTVTKADPKFGKGVAGMLRILLEIAHHLADGLLRDEAAEERRDVLASVRAQQRAQLDGAVRHVLDACAQRTAAESQDQTAVLDALIFKHMGISPPPQGPTDKEGPPDATCTADDGTDAGVKADTELPSEAKCTPEEPAEMSGVGPLTFQLPHTLFKSRPVLDDAVSALEQAAADFALLQPGPIPKQRRDEWQKPMEFLLGALGPAFPALQLTVADLIGLLERVECNAFGMYNGVDPTGKDSPIVGRVVAVGPHFFNHSCAPNCQYIDWRPNVICIRTKTAVLQGQELTISYINTNVPRSARQAELLDLYGFACECPKCTEPEMQEKMSYNTKSGRKPKVPTKHAKRKK</sequence>
<dbReference type="AlphaFoldDB" id="A0A7S4LGQ6"/>
<dbReference type="SUPFAM" id="SSF144232">
    <property type="entry name" value="HIT/MYND zinc finger-like"/>
    <property type="match status" value="1"/>
</dbReference>
<dbReference type="InterPro" id="IPR046341">
    <property type="entry name" value="SET_dom_sf"/>
</dbReference>
<dbReference type="PANTHER" id="PTHR12197:SF251">
    <property type="entry name" value="EG:BACR7C10.4 PROTEIN"/>
    <property type="match status" value="1"/>
</dbReference>
<dbReference type="GO" id="GO:0008270">
    <property type="term" value="F:zinc ion binding"/>
    <property type="evidence" value="ECO:0007669"/>
    <property type="project" value="UniProtKB-KW"/>
</dbReference>
<feature type="domain" description="MYND-type" evidence="7">
    <location>
        <begin position="61"/>
        <end position="102"/>
    </location>
</feature>
<dbReference type="PROSITE" id="PS50280">
    <property type="entry name" value="SET"/>
    <property type="match status" value="1"/>
</dbReference>
<dbReference type="InterPro" id="IPR050869">
    <property type="entry name" value="H3K4_H4K5_MeTrfase"/>
</dbReference>
<evidence type="ECO:0000256" key="5">
    <source>
        <dbReference type="SAM" id="MobiDB-lite"/>
    </source>
</evidence>
<accession>A0A7S4LGQ6</accession>
<evidence type="ECO:0000259" key="7">
    <source>
        <dbReference type="PROSITE" id="PS50865"/>
    </source>
</evidence>
<keyword evidence="3" id="KW-0862">Zinc</keyword>
<feature type="domain" description="SET" evidence="6">
    <location>
        <begin position="16"/>
        <end position="397"/>
    </location>
</feature>
<evidence type="ECO:0000256" key="3">
    <source>
        <dbReference type="ARBA" id="ARBA00022833"/>
    </source>
</evidence>
<evidence type="ECO:0000256" key="1">
    <source>
        <dbReference type="ARBA" id="ARBA00022723"/>
    </source>
</evidence>
<dbReference type="GO" id="GO:0005634">
    <property type="term" value="C:nucleus"/>
    <property type="evidence" value="ECO:0007669"/>
    <property type="project" value="TreeGrafter"/>
</dbReference>
<name>A0A7S4LGQ6_9EUGL</name>
<dbReference type="EMBL" id="HBJA01114820">
    <property type="protein sequence ID" value="CAE0828257.1"/>
    <property type="molecule type" value="Transcribed_RNA"/>
</dbReference>
<feature type="compositionally biased region" description="Basic residues" evidence="5">
    <location>
        <begin position="438"/>
        <end position="453"/>
    </location>
</feature>
<evidence type="ECO:0000256" key="2">
    <source>
        <dbReference type="ARBA" id="ARBA00022771"/>
    </source>
</evidence>
<dbReference type="InterPro" id="IPR002893">
    <property type="entry name" value="Znf_MYND"/>
</dbReference>
<evidence type="ECO:0000259" key="6">
    <source>
        <dbReference type="PROSITE" id="PS50280"/>
    </source>
</evidence>